<keyword evidence="3" id="KW-1185">Reference proteome</keyword>
<evidence type="ECO:0000313" key="3">
    <source>
        <dbReference type="Proteomes" id="UP000816034"/>
    </source>
</evidence>
<organism evidence="2 3">
    <name type="scientific">Naegleria lovaniensis</name>
    <name type="common">Amoeba</name>
    <dbReference type="NCBI Taxonomy" id="51637"/>
    <lineage>
        <taxon>Eukaryota</taxon>
        <taxon>Discoba</taxon>
        <taxon>Heterolobosea</taxon>
        <taxon>Tetramitia</taxon>
        <taxon>Eutetramitia</taxon>
        <taxon>Vahlkampfiidae</taxon>
        <taxon>Naegleria</taxon>
    </lineage>
</organism>
<comment type="caution">
    <text evidence="2">The sequence shown here is derived from an EMBL/GenBank/DDBJ whole genome shotgun (WGS) entry which is preliminary data.</text>
</comment>
<dbReference type="EMBL" id="PYSW02000017">
    <property type="protein sequence ID" value="KAG2385868.1"/>
    <property type="molecule type" value="Genomic_DNA"/>
</dbReference>
<accession>A0AA88KKK5</accession>
<dbReference type="GeneID" id="68095472"/>
<protein>
    <submittedName>
        <fullName evidence="2">Uncharacterized protein</fullName>
    </submittedName>
</protein>
<reference evidence="2 3" key="1">
    <citation type="journal article" date="2018" name="BMC Genomics">
        <title>The genome of Naegleria lovaniensis, the basis for a comparative approach to unravel pathogenicity factors of the human pathogenic amoeba N. fowleri.</title>
        <authorList>
            <person name="Liechti N."/>
            <person name="Schurch N."/>
            <person name="Bruggmann R."/>
            <person name="Wittwer M."/>
        </authorList>
    </citation>
    <scope>NUCLEOTIDE SEQUENCE [LARGE SCALE GENOMIC DNA]</scope>
    <source>
        <strain evidence="2 3">ATCC 30569</strain>
    </source>
</reference>
<dbReference type="AlphaFoldDB" id="A0AA88KKK5"/>
<sequence length="93" mass="11246">MSSEYRNQEEQQHHRNDERYYSRKSHIDQQYKYDRNYPSDPHEEVIIKTPVVIIIMRNNTIMKTIIPMKVKIHTPVKNQRNQLKLVFGAIPQP</sequence>
<name>A0AA88KKK5_NAELO</name>
<proteinExistence type="predicted"/>
<feature type="region of interest" description="Disordered" evidence="1">
    <location>
        <begin position="1"/>
        <end position="40"/>
    </location>
</feature>
<evidence type="ECO:0000313" key="2">
    <source>
        <dbReference type="EMBL" id="KAG2385868.1"/>
    </source>
</evidence>
<dbReference type="RefSeq" id="XP_044549861.1">
    <property type="nucleotide sequence ID" value="XM_044692499.1"/>
</dbReference>
<dbReference type="Proteomes" id="UP000816034">
    <property type="component" value="Unassembled WGS sequence"/>
</dbReference>
<gene>
    <name evidence="2" type="ORF">C9374_003017</name>
</gene>
<evidence type="ECO:0000256" key="1">
    <source>
        <dbReference type="SAM" id="MobiDB-lite"/>
    </source>
</evidence>